<evidence type="ECO:0000259" key="1">
    <source>
        <dbReference type="Pfam" id="PF00582"/>
    </source>
</evidence>
<evidence type="ECO:0000313" key="2">
    <source>
        <dbReference type="EMBL" id="WNM27669.1"/>
    </source>
</evidence>
<dbReference type="KEGG" id="dcp:RN607_01290"/>
<name>A0AA96FC78_9MICO</name>
<dbReference type="Pfam" id="PF00582">
    <property type="entry name" value="Usp"/>
    <property type="match status" value="1"/>
</dbReference>
<dbReference type="InterPro" id="IPR006016">
    <property type="entry name" value="UspA"/>
</dbReference>
<accession>A0AA96FC78</accession>
<dbReference type="SUPFAM" id="SSF52402">
    <property type="entry name" value="Adenine nucleotide alpha hydrolases-like"/>
    <property type="match status" value="1"/>
</dbReference>
<dbReference type="RefSeq" id="WP_313543816.1">
    <property type="nucleotide sequence ID" value="NZ_CP134880.1"/>
</dbReference>
<protein>
    <submittedName>
        <fullName evidence="2">Universal stress protein</fullName>
    </submittedName>
</protein>
<sequence length="179" mass="19758">MDRTPPQPSVSRLPAFREQPLVVGVLPDASPVLVHAAEGLALALGATRICFAYVDPTRVIVEERPDGRVVHAALDTDADDAEWSERRDALATRLDTLLPHSRVPWELHYLAGRPDRALTHLARAVDASMIVVGTYADGWVDQVRHTLEGTLSTHLSQHQHRPVVTVPLSVVDWKDPVVR</sequence>
<gene>
    <name evidence="2" type="ORF">RN607_01290</name>
</gene>
<feature type="domain" description="UspA" evidence="1">
    <location>
        <begin position="21"/>
        <end position="167"/>
    </location>
</feature>
<proteinExistence type="predicted"/>
<dbReference type="Proteomes" id="UP001303408">
    <property type="component" value="Chromosome"/>
</dbReference>
<dbReference type="Gene3D" id="3.40.50.620">
    <property type="entry name" value="HUPs"/>
    <property type="match status" value="1"/>
</dbReference>
<dbReference type="AlphaFoldDB" id="A0AA96FC78"/>
<dbReference type="EMBL" id="CP134880">
    <property type="protein sequence ID" value="WNM27669.1"/>
    <property type="molecule type" value="Genomic_DNA"/>
</dbReference>
<dbReference type="InterPro" id="IPR014729">
    <property type="entry name" value="Rossmann-like_a/b/a_fold"/>
</dbReference>
<reference evidence="2" key="1">
    <citation type="submission" date="2023-09" db="EMBL/GenBank/DDBJ databases">
        <title>Demequina sp. a novel bacteria isolated from Capsicum annuum.</title>
        <authorList>
            <person name="Humaira Z."/>
            <person name="Lee J."/>
            <person name="Cho D."/>
        </authorList>
    </citation>
    <scope>NUCLEOTIDE SEQUENCE</scope>
    <source>
        <strain evidence="2">PMTSA13</strain>
    </source>
</reference>
<organism evidence="2">
    <name type="scientific">Demequina capsici</name>
    <dbReference type="NCBI Taxonomy" id="3075620"/>
    <lineage>
        <taxon>Bacteria</taxon>
        <taxon>Bacillati</taxon>
        <taxon>Actinomycetota</taxon>
        <taxon>Actinomycetes</taxon>
        <taxon>Micrococcales</taxon>
        <taxon>Demequinaceae</taxon>
        <taxon>Demequina</taxon>
    </lineage>
</organism>